<dbReference type="RefSeq" id="WP_021235031.1">
    <property type="nucleotide sequence ID" value="NZ_ATHL01000100.1"/>
</dbReference>
<dbReference type="InterPro" id="IPR015797">
    <property type="entry name" value="NUDIX_hydrolase-like_dom_sf"/>
</dbReference>
<dbReference type="GO" id="GO:0016787">
    <property type="term" value="F:hydrolase activity"/>
    <property type="evidence" value="ECO:0007669"/>
    <property type="project" value="UniProtKB-KW"/>
</dbReference>
<dbReference type="Gene3D" id="3.90.79.10">
    <property type="entry name" value="Nucleoside Triphosphate Pyrophosphohydrolase"/>
    <property type="match status" value="1"/>
</dbReference>
<evidence type="ECO:0000256" key="6">
    <source>
        <dbReference type="ARBA" id="ARBA00032162"/>
    </source>
</evidence>
<evidence type="ECO:0000256" key="5">
    <source>
        <dbReference type="ARBA" id="ARBA00022801"/>
    </source>
</evidence>
<dbReference type="CDD" id="cd03424">
    <property type="entry name" value="NUDIX_ADPRase_Nudt5_UGPPase_Nudt14"/>
    <property type="match status" value="1"/>
</dbReference>
<dbReference type="InterPro" id="IPR000086">
    <property type="entry name" value="NUDIX_hydrolase_dom"/>
</dbReference>
<comment type="caution">
    <text evidence="9">The sequence shown here is derived from an EMBL/GenBank/DDBJ whole genome shotgun (WGS) entry which is preliminary data.</text>
</comment>
<dbReference type="PANTHER" id="PTHR11839:SF18">
    <property type="entry name" value="NUDIX HYDROLASE DOMAIN-CONTAINING PROTEIN"/>
    <property type="match status" value="1"/>
</dbReference>
<dbReference type="GO" id="GO:0019693">
    <property type="term" value="P:ribose phosphate metabolic process"/>
    <property type="evidence" value="ECO:0007669"/>
    <property type="project" value="TreeGrafter"/>
</dbReference>
<dbReference type="Proteomes" id="UP000015527">
    <property type="component" value="Unassembled WGS sequence"/>
</dbReference>
<evidence type="ECO:0000256" key="3">
    <source>
        <dbReference type="ARBA" id="ARBA00007275"/>
    </source>
</evidence>
<dbReference type="PROSITE" id="PS51462">
    <property type="entry name" value="NUDIX"/>
    <property type="match status" value="1"/>
</dbReference>
<dbReference type="AlphaFoldDB" id="T0IJX7"/>
<evidence type="ECO:0000313" key="10">
    <source>
        <dbReference type="Proteomes" id="UP000015527"/>
    </source>
</evidence>
<keyword evidence="5 9" id="KW-0378">Hydrolase</keyword>
<accession>T0IJX7</accession>
<gene>
    <name evidence="9" type="ORF">L284_16165</name>
</gene>
<comment type="catalytic activity">
    <reaction evidence="1">
        <text>GDP-alpha-D-mannose + H2O = alpha-D-mannose 1-phosphate + GMP + 2 H(+)</text>
        <dbReference type="Rhea" id="RHEA:27978"/>
        <dbReference type="ChEBI" id="CHEBI:15377"/>
        <dbReference type="ChEBI" id="CHEBI:15378"/>
        <dbReference type="ChEBI" id="CHEBI:57527"/>
        <dbReference type="ChEBI" id="CHEBI:58115"/>
        <dbReference type="ChEBI" id="CHEBI:58409"/>
    </reaction>
</comment>
<dbReference type="eggNOG" id="COG0494">
    <property type="taxonomic scope" value="Bacteria"/>
</dbReference>
<evidence type="ECO:0000259" key="8">
    <source>
        <dbReference type="PROSITE" id="PS51462"/>
    </source>
</evidence>
<proteinExistence type="inferred from homology"/>
<dbReference type="PANTHER" id="PTHR11839">
    <property type="entry name" value="UDP/ADP-SUGAR PYROPHOSPHATASE"/>
    <property type="match status" value="1"/>
</dbReference>
<dbReference type="OrthoDB" id="9794310at2"/>
<dbReference type="EMBL" id="ATHL01000100">
    <property type="protein sequence ID" value="EQB12060.1"/>
    <property type="molecule type" value="Genomic_DNA"/>
</dbReference>
<keyword evidence="10" id="KW-1185">Reference proteome</keyword>
<reference evidence="9 10" key="1">
    <citation type="journal article" date="2013" name="Genome Announc.">
        <title>Genome Sequence of Novosphingobium lindaniclasticum LE124T, Isolated from a Hexachlorocyclohexane Dumpsite.</title>
        <authorList>
            <person name="Saxena A."/>
            <person name="Nayyar N."/>
            <person name="Sangwan N."/>
            <person name="Kumari R."/>
            <person name="Khurana J.P."/>
            <person name="Lal R."/>
        </authorList>
    </citation>
    <scope>NUCLEOTIDE SEQUENCE [LARGE SCALE GENOMIC DNA]</scope>
    <source>
        <strain evidence="9 10">LE124</strain>
    </source>
</reference>
<evidence type="ECO:0000313" key="9">
    <source>
        <dbReference type="EMBL" id="EQB12060.1"/>
    </source>
</evidence>
<dbReference type="PATRIC" id="fig|1096930.3.peg.3208"/>
<evidence type="ECO:0000256" key="1">
    <source>
        <dbReference type="ARBA" id="ARBA00000847"/>
    </source>
</evidence>
<dbReference type="GO" id="GO:0006753">
    <property type="term" value="P:nucleoside phosphate metabolic process"/>
    <property type="evidence" value="ECO:0007669"/>
    <property type="project" value="TreeGrafter"/>
</dbReference>
<evidence type="ECO:0000256" key="4">
    <source>
        <dbReference type="ARBA" id="ARBA00016377"/>
    </source>
</evidence>
<dbReference type="SUPFAM" id="SSF55811">
    <property type="entry name" value="Nudix"/>
    <property type="match status" value="1"/>
</dbReference>
<evidence type="ECO:0000256" key="7">
    <source>
        <dbReference type="ARBA" id="ARBA00032272"/>
    </source>
</evidence>
<sequence>MSDTNILPADADAPEEVMWQGRFITARKRGRWEYVGRARGIRAAVILAVDAEDHVILVDQYRVPLGKRCIELPAGLVGDNDDIADEDASVAAARELEEETGYHAGRMENLGEFHSSPGMVSESFTLFRAHDLVKVGEGGGVDSEDIVVRRVPLADIERSIAHWRAEGYAMDVKLLILLGARLLG</sequence>
<name>T0IJX7_9SPHN</name>
<comment type="cofactor">
    <cofactor evidence="2">
        <name>Mg(2+)</name>
        <dbReference type="ChEBI" id="CHEBI:18420"/>
    </cofactor>
</comment>
<feature type="domain" description="Nudix hydrolase" evidence="8">
    <location>
        <begin position="38"/>
        <end position="178"/>
    </location>
</feature>
<dbReference type="Pfam" id="PF00293">
    <property type="entry name" value="NUDIX"/>
    <property type="match status" value="1"/>
</dbReference>
<comment type="similarity">
    <text evidence="3">Belongs to the Nudix hydrolase family. NudK subfamily.</text>
</comment>
<protein>
    <recommendedName>
        <fullName evidence="4">GDP-mannose pyrophosphatase</fullName>
    </recommendedName>
    <alternativeName>
        <fullName evidence="6">GDP-mannose hydrolase</fullName>
    </alternativeName>
    <alternativeName>
        <fullName evidence="7">GDPMK</fullName>
    </alternativeName>
</protein>
<evidence type="ECO:0000256" key="2">
    <source>
        <dbReference type="ARBA" id="ARBA00001946"/>
    </source>
</evidence>
<organism evidence="9 10">
    <name type="scientific">Novosphingobium lindaniclasticum LE124</name>
    <dbReference type="NCBI Taxonomy" id="1096930"/>
    <lineage>
        <taxon>Bacteria</taxon>
        <taxon>Pseudomonadati</taxon>
        <taxon>Pseudomonadota</taxon>
        <taxon>Alphaproteobacteria</taxon>
        <taxon>Sphingomonadales</taxon>
        <taxon>Sphingomonadaceae</taxon>
        <taxon>Novosphingobium</taxon>
    </lineage>
</organism>